<dbReference type="PANTHER" id="PTHR45586">
    <property type="entry name" value="TPR REPEAT-CONTAINING PROTEIN PA4667"/>
    <property type="match status" value="1"/>
</dbReference>
<feature type="compositionally biased region" description="Low complexity" evidence="4">
    <location>
        <begin position="309"/>
        <end position="328"/>
    </location>
</feature>
<keyword evidence="6" id="KW-1185">Reference proteome</keyword>
<organism evidence="5 6">
    <name type="scientific">Chondromyces apiculatus DSM 436</name>
    <dbReference type="NCBI Taxonomy" id="1192034"/>
    <lineage>
        <taxon>Bacteria</taxon>
        <taxon>Pseudomonadati</taxon>
        <taxon>Myxococcota</taxon>
        <taxon>Polyangia</taxon>
        <taxon>Polyangiales</taxon>
        <taxon>Polyangiaceae</taxon>
        <taxon>Chondromyces</taxon>
    </lineage>
</organism>
<reference evidence="5 6" key="1">
    <citation type="submission" date="2013-05" db="EMBL/GenBank/DDBJ databases">
        <title>Genome assembly of Chondromyces apiculatus DSM 436.</title>
        <authorList>
            <person name="Sharma G."/>
            <person name="Khatri I."/>
            <person name="Kaur C."/>
            <person name="Mayilraj S."/>
            <person name="Subramanian S."/>
        </authorList>
    </citation>
    <scope>NUCLEOTIDE SEQUENCE [LARGE SCALE GENOMIC DNA]</scope>
    <source>
        <strain evidence="5 6">DSM 436</strain>
    </source>
</reference>
<name>A0A017TEV5_9BACT</name>
<dbReference type="eggNOG" id="COG0457">
    <property type="taxonomic scope" value="Bacteria"/>
</dbReference>
<dbReference type="RefSeq" id="WP_052374376.1">
    <property type="nucleotide sequence ID" value="NZ_ASRX01000010.1"/>
</dbReference>
<dbReference type="Gene3D" id="1.25.40.10">
    <property type="entry name" value="Tetratricopeptide repeat domain"/>
    <property type="match status" value="2"/>
</dbReference>
<proteinExistence type="predicted"/>
<evidence type="ECO:0000256" key="4">
    <source>
        <dbReference type="SAM" id="MobiDB-lite"/>
    </source>
</evidence>
<evidence type="ECO:0000313" key="6">
    <source>
        <dbReference type="Proteomes" id="UP000019678"/>
    </source>
</evidence>
<dbReference type="SUPFAM" id="SSF48452">
    <property type="entry name" value="TPR-like"/>
    <property type="match status" value="1"/>
</dbReference>
<feature type="repeat" description="TPR" evidence="3">
    <location>
        <begin position="500"/>
        <end position="533"/>
    </location>
</feature>
<dbReference type="EMBL" id="ASRX01000010">
    <property type="protein sequence ID" value="EYF07360.1"/>
    <property type="molecule type" value="Genomic_DNA"/>
</dbReference>
<dbReference type="InterPro" id="IPR019734">
    <property type="entry name" value="TPR_rpt"/>
</dbReference>
<gene>
    <name evidence="5" type="ORF">CAP_0113</name>
</gene>
<feature type="compositionally biased region" description="Pro residues" evidence="4">
    <location>
        <begin position="383"/>
        <end position="406"/>
    </location>
</feature>
<feature type="compositionally biased region" description="Low complexity" evidence="4">
    <location>
        <begin position="286"/>
        <end position="300"/>
    </location>
</feature>
<feature type="region of interest" description="Disordered" evidence="4">
    <location>
        <begin position="279"/>
        <end position="455"/>
    </location>
</feature>
<dbReference type="InterPro" id="IPR051012">
    <property type="entry name" value="CellSynth/LPSAsmb/PSIAsmb"/>
</dbReference>
<protein>
    <submittedName>
        <fullName evidence="5">Uncharacterized protein</fullName>
    </submittedName>
</protein>
<feature type="compositionally biased region" description="Low complexity" evidence="4">
    <location>
        <begin position="372"/>
        <end position="382"/>
    </location>
</feature>
<dbReference type="SMART" id="SM00028">
    <property type="entry name" value="TPR"/>
    <property type="match status" value="2"/>
</dbReference>
<keyword evidence="1" id="KW-0677">Repeat</keyword>
<comment type="caution">
    <text evidence="5">The sequence shown here is derived from an EMBL/GenBank/DDBJ whole genome shotgun (WGS) entry which is preliminary data.</text>
</comment>
<dbReference type="InterPro" id="IPR011990">
    <property type="entry name" value="TPR-like_helical_dom_sf"/>
</dbReference>
<sequence length="1114" mass="119727">MRLALVATPALLSDQRAAPGALDGDLIRARLPLEDTGFRTIDLDPSRDLAEQLDQLLAEHTARGAPPGDDSTPAAILFYASTVVALSTEGELFLCVDPANPGVGDALADIAAVFGAHACGRVLFLIECHHPASPEDPFASATVVAAAKQAVSGQHPDISLLVAAHPIDTAHADMPSAFTRAFVEELDNGDLDLGLTAGAVYARIQESERLTGVVPCSAWARGQGAFPLFASGPGLEALDEDEAVRDAARSSLVEIAIATGMDLGSQPALPGEPTEVITSAEHDGEPASPEGAPEANAAGADTPHDADLSPHASEASPSAPETASSRAPDPSRISVLLDDEPVSSKALVASPTPPPRAPDPSRISVLLDDEPVSVTGPSVSPTPSAPPPKPSYSAPPGPSYSAPPPRASWSARPPAASRSVPPPAQGGSKPPSWAQALQASGGSVPPPGWSAPPVASPYGPAEQYLSEGERLIAEGDLDGALTEFKKALAVLGLGQKRERAEVHVRIAEVRWRQERRREAIAAFEKALQIIPEYRPALEALIVLNVDERDLRGLHAAEERFLAHVTGEDERFQHMIQFAERWQSLAEDAERARVYYERARAIRPDDLHVLRTLRRFYETAGAVDDAIATRRRIAEVTEEPSEKAREYFDLGKYLLDDLREEERGIRMLEVALESDPSLLEPLALIAKIFADRQEWGQLELAYRQMLGRVVRIPSASVRREVRWELSRRLGLLFRDHLEDPVSALSAFESALEARPDDMPTLLTAVDIARSAGRLDRAAAHLASAVVLEPADASLYHQLFELYQKLRRPDQAWAAASVTTDLGETEARERFVFEEHRPDGIPRFSRTLRATSWEHLFPADRERAVDAVLSAITDAAIEARLAQRTQSGTLPQLDPRTRQDPQQSTVSVVRSFAWASHLLGISAPAVYLREDAQLNLAAVIADHPAVIAGAGVLRGRSMPDLAFLIGSHLTYHVGAHRLLLSYPTIDELAGCFLAAVSLVRPTVPIPPALEEAARTLATELDTRVQGAERDRLQAAVLAFEEAGARADLAHWAGAVERCAARTGYLLSGDLAVAVRLIRAESTGLLAPEETIGDLYAFTVSDAFHALRTELGIAIQP</sequence>
<evidence type="ECO:0000256" key="3">
    <source>
        <dbReference type="PROSITE-ProRule" id="PRU00339"/>
    </source>
</evidence>
<dbReference type="STRING" id="1192034.CAP_0113"/>
<dbReference type="PANTHER" id="PTHR45586:SF1">
    <property type="entry name" value="LIPOPOLYSACCHARIDE ASSEMBLY PROTEIN B"/>
    <property type="match status" value="1"/>
</dbReference>
<dbReference type="PROSITE" id="PS50005">
    <property type="entry name" value="TPR"/>
    <property type="match status" value="1"/>
</dbReference>
<feature type="compositionally biased region" description="Low complexity" evidence="4">
    <location>
        <begin position="407"/>
        <end position="419"/>
    </location>
</feature>
<dbReference type="AlphaFoldDB" id="A0A017TEV5"/>
<evidence type="ECO:0000256" key="2">
    <source>
        <dbReference type="ARBA" id="ARBA00022803"/>
    </source>
</evidence>
<keyword evidence="2 3" id="KW-0802">TPR repeat</keyword>
<evidence type="ECO:0000256" key="1">
    <source>
        <dbReference type="ARBA" id="ARBA00022737"/>
    </source>
</evidence>
<evidence type="ECO:0000313" key="5">
    <source>
        <dbReference type="EMBL" id="EYF07360.1"/>
    </source>
</evidence>
<accession>A0A017TEV5</accession>
<dbReference type="Proteomes" id="UP000019678">
    <property type="component" value="Unassembled WGS sequence"/>
</dbReference>
<dbReference type="OrthoDB" id="5244639at2"/>